<name>A0A150XHQ6_9BACT</name>
<protein>
    <recommendedName>
        <fullName evidence="1">Schlafen AlbA-2 domain-containing protein</fullName>
    </recommendedName>
</protein>
<dbReference type="Pfam" id="PF04326">
    <property type="entry name" value="SLFN_AlbA_2"/>
    <property type="match status" value="1"/>
</dbReference>
<reference evidence="2 3" key="1">
    <citation type="submission" date="2016-01" db="EMBL/GenBank/DDBJ databases">
        <title>Genome sequencing of Roseivirga spongicola UST030701-084.</title>
        <authorList>
            <person name="Selvaratnam C."/>
            <person name="Thevarajoo S."/>
            <person name="Goh K.M."/>
            <person name="Ee R."/>
            <person name="Chan K.-G."/>
            <person name="Chong C.S."/>
        </authorList>
    </citation>
    <scope>NUCLEOTIDE SEQUENCE [LARGE SCALE GENOMIC DNA]</scope>
    <source>
        <strain evidence="2 3">UST030701-084</strain>
    </source>
</reference>
<comment type="caution">
    <text evidence="2">The sequence shown here is derived from an EMBL/GenBank/DDBJ whole genome shotgun (WGS) entry which is preliminary data.</text>
</comment>
<dbReference type="Gene3D" id="3.30.950.30">
    <property type="entry name" value="Schlafen, AAA domain"/>
    <property type="match status" value="1"/>
</dbReference>
<dbReference type="OrthoDB" id="9810282at2"/>
<keyword evidence="3" id="KW-1185">Reference proteome</keyword>
<dbReference type="EMBL" id="LRPC01000001">
    <property type="protein sequence ID" value="KYG78270.1"/>
    <property type="molecule type" value="Genomic_DNA"/>
</dbReference>
<dbReference type="PANTHER" id="PTHR30595">
    <property type="entry name" value="GLPR-RELATED TRANSCRIPTIONAL REPRESSOR"/>
    <property type="match status" value="1"/>
</dbReference>
<dbReference type="RefSeq" id="WP_068217676.1">
    <property type="nucleotide sequence ID" value="NZ_LRPC01000001.1"/>
</dbReference>
<dbReference type="InterPro" id="IPR038461">
    <property type="entry name" value="Schlafen_AlbA_2_dom_sf"/>
</dbReference>
<evidence type="ECO:0000313" key="2">
    <source>
        <dbReference type="EMBL" id="KYG78270.1"/>
    </source>
</evidence>
<organism evidence="2 3">
    <name type="scientific">Roseivirga spongicola</name>
    <dbReference type="NCBI Taxonomy" id="333140"/>
    <lineage>
        <taxon>Bacteria</taxon>
        <taxon>Pseudomonadati</taxon>
        <taxon>Bacteroidota</taxon>
        <taxon>Cytophagia</taxon>
        <taxon>Cytophagales</taxon>
        <taxon>Roseivirgaceae</taxon>
        <taxon>Roseivirga</taxon>
    </lineage>
</organism>
<proteinExistence type="predicted"/>
<accession>A0A150XHQ6</accession>
<sequence>MTLRDLEKLTAQGESATLEFKKKANHPEKIAKELVAFANTKGGSLLLGVDDNGDLSGTRDIEGEAFILEKAIQELIRPKINYSVEYVHLTEKKGIAIFRVQESYKKPHFVREHANTRKGTAYVRFKDESIQASREVREIIQRRLKNKDIQFTYGEKEKVAVSHLDLHEKITVSEFSQIAKTPKFIASKTLIRLVLANILDVVPNPKGDYFILKEESYEN</sequence>
<dbReference type="Proteomes" id="UP000075606">
    <property type="component" value="Unassembled WGS sequence"/>
</dbReference>
<gene>
    <name evidence="2" type="ORF">AWW68_05755</name>
</gene>
<dbReference type="PANTHER" id="PTHR30595:SF6">
    <property type="entry name" value="SCHLAFEN ALBA-2 DOMAIN-CONTAINING PROTEIN"/>
    <property type="match status" value="1"/>
</dbReference>
<dbReference type="STRING" id="333140.AWW68_05755"/>
<evidence type="ECO:0000259" key="1">
    <source>
        <dbReference type="Pfam" id="PF04326"/>
    </source>
</evidence>
<dbReference type="InterPro" id="IPR007421">
    <property type="entry name" value="Schlafen_AlbA_2_dom"/>
</dbReference>
<evidence type="ECO:0000313" key="3">
    <source>
        <dbReference type="Proteomes" id="UP000075606"/>
    </source>
</evidence>
<feature type="domain" description="Schlafen AlbA-2" evidence="1">
    <location>
        <begin position="14"/>
        <end position="132"/>
    </location>
</feature>
<dbReference type="AlphaFoldDB" id="A0A150XHQ6"/>